<name>A0A4P6ZBX5_9FLAO</name>
<evidence type="ECO:0000256" key="1">
    <source>
        <dbReference type="ARBA" id="ARBA00022801"/>
    </source>
</evidence>
<reference evidence="4 5" key="1">
    <citation type="submission" date="2019-03" db="EMBL/GenBank/DDBJ databases">
        <authorList>
            <person name="Kim H."/>
            <person name="Yu S.-M."/>
        </authorList>
    </citation>
    <scope>NUCLEOTIDE SEQUENCE [LARGE SCALE GENOMIC DNA]</scope>
    <source>
        <strain evidence="4 5">NBC122</strain>
    </source>
</reference>
<evidence type="ECO:0000259" key="3">
    <source>
        <dbReference type="SMART" id="SM01027"/>
    </source>
</evidence>
<sequence length="458" mass="51569">MSAIKIKFLGAAGTVTGSKHLISAYGKNILIDCGLFQGLKELRLLNWEPLTFPADQIDMVLLTHGHLDHTGYLPRLVKEGFSGNIIGTSPTLQITEIILKDSAKIQEEDTVRANKFRYSRHHPALPLYNLDDVEKTLPFFRSKPLNDWQSINENIRYRFRYNGHIIGATFIEMEIGGKTLVFSGDIGREIDPLLFPPEKPEKADLLFIEATYGDRFHPEIPVIDALQKIINRCTERNGTIIIPSFSVERTQLLMYLFWQLKKSGKMAKIPIYMDSPMSRNVLEVFHQNRDWHKLSPEEYYGMCDEISFIGTVNETLALAKDSRPKIIIAGSGMAAGGRVLTYFAKYLGDANATIMLVGFQAEGTRGRALLEGAKEIKLYGKYFTVRATIENMEGLSAHADQNGLIGWMSKLAGKPERIFIVHAEKEGAEGLQHKIKTVYDWDAEIPALNDHTEITVIP</sequence>
<dbReference type="CDD" id="cd16295">
    <property type="entry name" value="TTHA0252-CPSF-like_MBL-fold"/>
    <property type="match status" value="1"/>
</dbReference>
<dbReference type="InterPro" id="IPR050698">
    <property type="entry name" value="MBL"/>
</dbReference>
<dbReference type="PANTHER" id="PTHR11203">
    <property type="entry name" value="CLEAVAGE AND POLYADENYLATION SPECIFICITY FACTOR FAMILY MEMBER"/>
    <property type="match status" value="1"/>
</dbReference>
<dbReference type="SMART" id="SM00849">
    <property type="entry name" value="Lactamase_B"/>
    <property type="match status" value="1"/>
</dbReference>
<dbReference type="InterPro" id="IPR001279">
    <property type="entry name" value="Metallo-B-lactamas"/>
</dbReference>
<dbReference type="KEGG" id="csal:NBC122_00100"/>
<dbReference type="Pfam" id="PF07521">
    <property type="entry name" value="RMMBL"/>
    <property type="match status" value="1"/>
</dbReference>
<dbReference type="SMART" id="SM01027">
    <property type="entry name" value="Beta-Casp"/>
    <property type="match status" value="1"/>
</dbReference>
<dbReference type="Proteomes" id="UP000294419">
    <property type="component" value="Chromosome"/>
</dbReference>
<dbReference type="InterPro" id="IPR011108">
    <property type="entry name" value="RMMBL"/>
</dbReference>
<dbReference type="InterPro" id="IPR022712">
    <property type="entry name" value="Beta_Casp"/>
</dbReference>
<dbReference type="EMBL" id="CP037954">
    <property type="protein sequence ID" value="QBO56958.1"/>
    <property type="molecule type" value="Genomic_DNA"/>
</dbReference>
<feature type="domain" description="Metallo-beta-lactamase" evidence="2">
    <location>
        <begin position="16"/>
        <end position="226"/>
    </location>
</feature>
<dbReference type="EC" id="3.1.-.-" evidence="4"/>
<keyword evidence="1 4" id="KW-0378">Hydrolase</keyword>
<evidence type="ECO:0000313" key="4">
    <source>
        <dbReference type="EMBL" id="QBO56958.1"/>
    </source>
</evidence>
<evidence type="ECO:0000313" key="5">
    <source>
        <dbReference type="Proteomes" id="UP000294419"/>
    </source>
</evidence>
<dbReference type="Pfam" id="PF10996">
    <property type="entry name" value="Beta-Casp"/>
    <property type="match status" value="1"/>
</dbReference>
<dbReference type="RefSeq" id="WP_133438501.1">
    <property type="nucleotide sequence ID" value="NZ_CP037954.1"/>
</dbReference>
<dbReference type="OrthoDB" id="9803916at2"/>
<proteinExistence type="predicted"/>
<dbReference type="PANTHER" id="PTHR11203:SF37">
    <property type="entry name" value="INTEGRATOR COMPLEX SUBUNIT 11"/>
    <property type="match status" value="1"/>
</dbReference>
<dbReference type="InterPro" id="IPR036866">
    <property type="entry name" value="RibonucZ/Hydroxyglut_hydro"/>
</dbReference>
<dbReference type="AlphaFoldDB" id="A0A4P6ZBX5"/>
<organism evidence="4 5">
    <name type="scientific">Chryseobacterium salivictor</name>
    <dbReference type="NCBI Taxonomy" id="2547600"/>
    <lineage>
        <taxon>Bacteria</taxon>
        <taxon>Pseudomonadati</taxon>
        <taxon>Bacteroidota</taxon>
        <taxon>Flavobacteriia</taxon>
        <taxon>Flavobacteriales</taxon>
        <taxon>Weeksellaceae</taxon>
        <taxon>Chryseobacterium group</taxon>
        <taxon>Chryseobacterium</taxon>
    </lineage>
</organism>
<feature type="domain" description="Beta-Casp" evidence="3">
    <location>
        <begin position="250"/>
        <end position="369"/>
    </location>
</feature>
<dbReference type="Gene3D" id="3.60.15.10">
    <property type="entry name" value="Ribonuclease Z/Hydroxyacylglutathione hydrolase-like"/>
    <property type="match status" value="1"/>
</dbReference>
<keyword evidence="5" id="KW-1185">Reference proteome</keyword>
<protein>
    <submittedName>
        <fullName evidence="4">Ribonuclease</fullName>
        <ecNumber evidence="4">3.1.-.-</ecNumber>
    </submittedName>
</protein>
<dbReference type="Pfam" id="PF00753">
    <property type="entry name" value="Lactamase_B"/>
    <property type="match status" value="1"/>
</dbReference>
<dbReference type="GO" id="GO:0016787">
    <property type="term" value="F:hydrolase activity"/>
    <property type="evidence" value="ECO:0007669"/>
    <property type="project" value="UniProtKB-KW"/>
</dbReference>
<evidence type="ECO:0000259" key="2">
    <source>
        <dbReference type="SMART" id="SM00849"/>
    </source>
</evidence>
<gene>
    <name evidence="4" type="ORF">NBC122_00100</name>
</gene>
<dbReference type="GO" id="GO:0004521">
    <property type="term" value="F:RNA endonuclease activity"/>
    <property type="evidence" value="ECO:0007669"/>
    <property type="project" value="TreeGrafter"/>
</dbReference>
<dbReference type="Gene3D" id="3.40.50.10890">
    <property type="match status" value="1"/>
</dbReference>
<accession>A0A4P6ZBX5</accession>
<dbReference type="SUPFAM" id="SSF56281">
    <property type="entry name" value="Metallo-hydrolase/oxidoreductase"/>
    <property type="match status" value="1"/>
</dbReference>